<dbReference type="PANTHER" id="PTHR21342:SF1">
    <property type="entry name" value="PHOSPHOPANTETHEINE ADENYLYLTRANSFERASE"/>
    <property type="match status" value="1"/>
</dbReference>
<evidence type="ECO:0000256" key="5">
    <source>
        <dbReference type="ARBA" id="ARBA00022840"/>
    </source>
</evidence>
<feature type="binding site" evidence="9">
    <location>
        <begin position="24"/>
        <end position="25"/>
    </location>
    <ligand>
        <name>ATP</name>
        <dbReference type="ChEBI" id="CHEBI:30616"/>
    </ligand>
</feature>
<evidence type="ECO:0000256" key="4">
    <source>
        <dbReference type="ARBA" id="ARBA00022741"/>
    </source>
</evidence>
<dbReference type="PANTHER" id="PTHR21342">
    <property type="entry name" value="PHOSPHOPANTETHEINE ADENYLYLTRANSFERASE"/>
    <property type="match status" value="1"/>
</dbReference>
<proteinExistence type="inferred from homology"/>
<dbReference type="NCBIfam" id="TIGR00125">
    <property type="entry name" value="cyt_tran_rel"/>
    <property type="match status" value="1"/>
</dbReference>
<keyword evidence="3 9" id="KW-0548">Nucleotidyltransferase</keyword>
<evidence type="ECO:0000256" key="1">
    <source>
        <dbReference type="ARBA" id="ARBA00022490"/>
    </source>
</evidence>
<keyword evidence="4 9" id="KW-0547">Nucleotide-binding</keyword>
<name>A0A2K8NSS1_9MOLU</name>
<dbReference type="KEGG" id="efr:EFREU_v1c05860"/>
<evidence type="ECO:0000256" key="7">
    <source>
        <dbReference type="ARBA" id="ARBA00022993"/>
    </source>
</evidence>
<dbReference type="GO" id="GO:0004595">
    <property type="term" value="F:pantetheine-phosphate adenylyltransferase activity"/>
    <property type="evidence" value="ECO:0007669"/>
    <property type="project" value="UniProtKB-UniRule"/>
</dbReference>
<dbReference type="RefSeq" id="WP_100609667.1">
    <property type="nucleotide sequence ID" value="NZ_CP024962.1"/>
</dbReference>
<feature type="binding site" evidence="9">
    <location>
        <begin position="104"/>
        <end position="106"/>
    </location>
    <ligand>
        <name>ATP</name>
        <dbReference type="ChEBI" id="CHEBI:30616"/>
    </ligand>
</feature>
<feature type="binding site" evidence="9">
    <location>
        <position position="56"/>
    </location>
    <ligand>
        <name>substrate</name>
    </ligand>
</feature>
<comment type="pathway">
    <text evidence="9">Cofactor biosynthesis; coenzyme A biosynthesis; CoA from (R)-pantothenate: step 4/5.</text>
</comment>
<comment type="subunit">
    <text evidence="9">Homohexamer.</text>
</comment>
<evidence type="ECO:0000256" key="8">
    <source>
        <dbReference type="ARBA" id="ARBA00029346"/>
    </source>
</evidence>
<feature type="binding site" evidence="9">
    <location>
        <position position="103"/>
    </location>
    <ligand>
        <name>substrate</name>
    </ligand>
</feature>
<dbReference type="HAMAP" id="MF_00151">
    <property type="entry name" value="PPAT_bact"/>
    <property type="match status" value="1"/>
</dbReference>
<keyword evidence="7 9" id="KW-0173">Coenzyme A biosynthesis</keyword>
<comment type="cofactor">
    <cofactor evidence="9">
        <name>Mg(2+)</name>
        <dbReference type="ChEBI" id="CHEBI:18420"/>
    </cofactor>
</comment>
<organism evidence="10 11">
    <name type="scientific">Entomoplasma freundtii</name>
    <dbReference type="NCBI Taxonomy" id="74700"/>
    <lineage>
        <taxon>Bacteria</taxon>
        <taxon>Bacillati</taxon>
        <taxon>Mycoplasmatota</taxon>
        <taxon>Mollicutes</taxon>
        <taxon>Entomoplasmatales</taxon>
        <taxon>Entomoplasmataceae</taxon>
        <taxon>Entomoplasma</taxon>
    </lineage>
</organism>
<dbReference type="InterPro" id="IPR004821">
    <property type="entry name" value="Cyt_trans-like"/>
</dbReference>
<comment type="function">
    <text evidence="9">Reversibly transfers an adenylyl group from ATP to 4'-phosphopantetheine, yielding dephospho-CoA (dPCoA) and pyrophosphate.</text>
</comment>
<evidence type="ECO:0000313" key="11">
    <source>
        <dbReference type="Proteomes" id="UP000232222"/>
    </source>
</evidence>
<feature type="binding site" evidence="9">
    <location>
        <begin position="139"/>
        <end position="145"/>
    </location>
    <ligand>
        <name>ATP</name>
        <dbReference type="ChEBI" id="CHEBI:30616"/>
    </ligand>
</feature>
<comment type="subcellular location">
    <subcellularLocation>
        <location evidence="9">Cytoplasm</location>
    </subcellularLocation>
</comment>
<dbReference type="PRINTS" id="PR01020">
    <property type="entry name" value="LPSBIOSNTHSS"/>
</dbReference>
<dbReference type="Pfam" id="PF01467">
    <property type="entry name" value="CTP_transf_like"/>
    <property type="match status" value="1"/>
</dbReference>
<evidence type="ECO:0000313" key="10">
    <source>
        <dbReference type="EMBL" id="ATZ16606.1"/>
    </source>
</evidence>
<feature type="binding site" evidence="9">
    <location>
        <position position="24"/>
    </location>
    <ligand>
        <name>substrate</name>
    </ligand>
</feature>
<feature type="site" description="Transition state stabilizer" evidence="9">
    <location>
        <position position="32"/>
    </location>
</feature>
<keyword evidence="1 9" id="KW-0963">Cytoplasm</keyword>
<reference evidence="10 11" key="1">
    <citation type="submission" date="2017-11" db="EMBL/GenBank/DDBJ databases">
        <title>Genome sequence of Entomoplasma freundtii BARC 318 (ATCC 51999).</title>
        <authorList>
            <person name="Lo W.-S."/>
            <person name="Gasparich G.E."/>
            <person name="Kuo C.-H."/>
        </authorList>
    </citation>
    <scope>NUCLEOTIDE SEQUENCE [LARGE SCALE GENOMIC DNA]</scope>
    <source>
        <strain evidence="10 11">BARC 318</strain>
    </source>
</reference>
<comment type="catalytic activity">
    <reaction evidence="8 9">
        <text>(R)-4'-phosphopantetheine + ATP + H(+) = 3'-dephospho-CoA + diphosphate</text>
        <dbReference type="Rhea" id="RHEA:19801"/>
        <dbReference type="ChEBI" id="CHEBI:15378"/>
        <dbReference type="ChEBI" id="CHEBI:30616"/>
        <dbReference type="ChEBI" id="CHEBI:33019"/>
        <dbReference type="ChEBI" id="CHEBI:57328"/>
        <dbReference type="ChEBI" id="CHEBI:61723"/>
        <dbReference type="EC" id="2.7.7.3"/>
    </reaction>
</comment>
<keyword evidence="11" id="KW-1185">Reference proteome</keyword>
<dbReference type="SUPFAM" id="SSF52374">
    <property type="entry name" value="Nucleotidylyl transferase"/>
    <property type="match status" value="1"/>
</dbReference>
<dbReference type="AlphaFoldDB" id="A0A2K8NSS1"/>
<evidence type="ECO:0000256" key="6">
    <source>
        <dbReference type="ARBA" id="ARBA00022842"/>
    </source>
</evidence>
<protein>
    <recommendedName>
        <fullName evidence="9">Phosphopantetheine adenylyltransferase</fullName>
        <ecNumber evidence="9">2.7.7.3</ecNumber>
    </recommendedName>
    <alternativeName>
        <fullName evidence="9">Dephospho-CoA pyrophosphorylase</fullName>
    </alternativeName>
    <alternativeName>
        <fullName evidence="9">Pantetheine-phosphate adenylyltransferase</fullName>
        <shortName evidence="9">PPAT</shortName>
    </alternativeName>
</protein>
<keyword evidence="5 9" id="KW-0067">ATP-binding</keyword>
<dbReference type="EMBL" id="CP024962">
    <property type="protein sequence ID" value="ATZ16606.1"/>
    <property type="molecule type" value="Genomic_DNA"/>
</dbReference>
<evidence type="ECO:0000256" key="2">
    <source>
        <dbReference type="ARBA" id="ARBA00022679"/>
    </source>
</evidence>
<feature type="binding site" evidence="9">
    <location>
        <position position="89"/>
    </location>
    <ligand>
        <name>substrate</name>
    </ligand>
</feature>
<gene>
    <name evidence="9 10" type="primary">coaD</name>
    <name evidence="10" type="ORF">EFREU_v1c05860</name>
</gene>
<dbReference type="UniPathway" id="UPA00241">
    <property type="reaction ID" value="UER00355"/>
</dbReference>
<dbReference type="GO" id="GO:0005524">
    <property type="term" value="F:ATP binding"/>
    <property type="evidence" value="ECO:0007669"/>
    <property type="project" value="UniProtKB-KW"/>
</dbReference>
<dbReference type="Proteomes" id="UP000232222">
    <property type="component" value="Chromosome"/>
</dbReference>
<dbReference type="InterPro" id="IPR014729">
    <property type="entry name" value="Rossmann-like_a/b/a_fold"/>
</dbReference>
<accession>A0A2K8NSS1</accession>
<comment type="similarity">
    <text evidence="9">Belongs to the bacterial CoaD family.</text>
</comment>
<feature type="binding site" evidence="9">
    <location>
        <position position="114"/>
    </location>
    <ligand>
        <name>ATP</name>
        <dbReference type="ChEBI" id="CHEBI:30616"/>
    </ligand>
</feature>
<evidence type="ECO:0000256" key="9">
    <source>
        <dbReference type="HAMAP-Rule" id="MF_00151"/>
    </source>
</evidence>
<keyword evidence="2 9" id="KW-0808">Transferase</keyword>
<dbReference type="Gene3D" id="3.40.50.620">
    <property type="entry name" value="HUPs"/>
    <property type="match status" value="1"/>
</dbReference>
<dbReference type="OrthoDB" id="9806661at2"/>
<sequence length="163" mass="18556">MVTKGSPATPNGSQVMKKAIFAGSFDPFHQGHLEILRKATKLFDEVWVVVSRNPNKEDQVKLENRYLMVKKYLKREPKVKVKKNPDLLTIEYAHRYKIPFLVRGVRDEKDFAKELELAQDNHLLGSDVETVLLISDPKMKKISSSGLKEIADFRASVESKVGC</sequence>
<evidence type="ECO:0000256" key="3">
    <source>
        <dbReference type="ARBA" id="ARBA00022695"/>
    </source>
</evidence>
<dbReference type="NCBIfam" id="TIGR01510">
    <property type="entry name" value="coaD_prev_kdtB"/>
    <property type="match status" value="1"/>
</dbReference>
<dbReference type="InterPro" id="IPR001980">
    <property type="entry name" value="PPAT"/>
</dbReference>
<feature type="binding site" evidence="9">
    <location>
        <position position="32"/>
    </location>
    <ligand>
        <name>ATP</name>
        <dbReference type="ChEBI" id="CHEBI:30616"/>
    </ligand>
</feature>
<dbReference type="EC" id="2.7.7.3" evidence="9"/>
<keyword evidence="6 9" id="KW-0460">Magnesium</keyword>
<dbReference type="GO" id="GO:0015937">
    <property type="term" value="P:coenzyme A biosynthetic process"/>
    <property type="evidence" value="ECO:0007669"/>
    <property type="project" value="UniProtKB-UniRule"/>
</dbReference>
<dbReference type="GO" id="GO:0005737">
    <property type="term" value="C:cytoplasm"/>
    <property type="evidence" value="ECO:0007669"/>
    <property type="project" value="UniProtKB-SubCell"/>
</dbReference>